<keyword evidence="3" id="KW-0238">DNA-binding</keyword>
<evidence type="ECO:0000256" key="1">
    <source>
        <dbReference type="ARBA" id="ARBA00009437"/>
    </source>
</evidence>
<reference evidence="6 7" key="1">
    <citation type="submission" date="2024-09" db="EMBL/GenBank/DDBJ databases">
        <authorList>
            <person name="Sun Q."/>
            <person name="Mori K."/>
        </authorList>
    </citation>
    <scope>NUCLEOTIDE SEQUENCE [LARGE SCALE GENOMIC DNA]</scope>
    <source>
        <strain evidence="6 7">CECT 8726</strain>
    </source>
</reference>
<dbReference type="Pfam" id="PF03466">
    <property type="entry name" value="LysR_substrate"/>
    <property type="match status" value="1"/>
</dbReference>
<comment type="similarity">
    <text evidence="1">Belongs to the LysR transcriptional regulatory family.</text>
</comment>
<evidence type="ECO:0000256" key="2">
    <source>
        <dbReference type="ARBA" id="ARBA00023015"/>
    </source>
</evidence>
<dbReference type="Gene3D" id="3.40.190.10">
    <property type="entry name" value="Periplasmic binding protein-like II"/>
    <property type="match status" value="2"/>
</dbReference>
<dbReference type="InterPro" id="IPR005119">
    <property type="entry name" value="LysR_subst-bd"/>
</dbReference>
<dbReference type="InterPro" id="IPR036390">
    <property type="entry name" value="WH_DNA-bd_sf"/>
</dbReference>
<dbReference type="PROSITE" id="PS50931">
    <property type="entry name" value="HTH_LYSR"/>
    <property type="match status" value="1"/>
</dbReference>
<proteinExistence type="inferred from homology"/>
<dbReference type="EMBL" id="JBHMEA010000007">
    <property type="protein sequence ID" value="MFB9230436.1"/>
    <property type="molecule type" value="Genomic_DNA"/>
</dbReference>
<evidence type="ECO:0000313" key="6">
    <source>
        <dbReference type="EMBL" id="MFB9230436.1"/>
    </source>
</evidence>
<evidence type="ECO:0000313" key="7">
    <source>
        <dbReference type="Proteomes" id="UP001589683"/>
    </source>
</evidence>
<dbReference type="SUPFAM" id="SSF53850">
    <property type="entry name" value="Periplasmic binding protein-like II"/>
    <property type="match status" value="1"/>
</dbReference>
<organism evidence="6 7">
    <name type="scientific">Pseudohalocynthiibacter aestuariivivens</name>
    <dbReference type="NCBI Taxonomy" id="1591409"/>
    <lineage>
        <taxon>Bacteria</taxon>
        <taxon>Pseudomonadati</taxon>
        <taxon>Pseudomonadota</taxon>
        <taxon>Alphaproteobacteria</taxon>
        <taxon>Rhodobacterales</taxon>
        <taxon>Paracoccaceae</taxon>
        <taxon>Pseudohalocynthiibacter</taxon>
    </lineage>
</organism>
<dbReference type="Proteomes" id="UP001589683">
    <property type="component" value="Unassembled WGS sequence"/>
</dbReference>
<keyword evidence="4" id="KW-0804">Transcription</keyword>
<dbReference type="SUPFAM" id="SSF46785">
    <property type="entry name" value="Winged helix' DNA-binding domain"/>
    <property type="match status" value="1"/>
</dbReference>
<dbReference type="InterPro" id="IPR036388">
    <property type="entry name" value="WH-like_DNA-bd_sf"/>
</dbReference>
<dbReference type="PRINTS" id="PR00039">
    <property type="entry name" value="HTHLYSR"/>
</dbReference>
<keyword evidence="7" id="KW-1185">Reference proteome</keyword>
<dbReference type="RefSeq" id="WP_213887661.1">
    <property type="nucleotide sequence ID" value="NZ_JAGFNU010000001.1"/>
</dbReference>
<keyword evidence="2" id="KW-0805">Transcription regulation</keyword>
<protein>
    <submittedName>
        <fullName evidence="6">LysR family transcriptional regulator</fullName>
    </submittedName>
</protein>
<evidence type="ECO:0000256" key="3">
    <source>
        <dbReference type="ARBA" id="ARBA00023125"/>
    </source>
</evidence>
<dbReference type="PANTHER" id="PTHR30346:SF0">
    <property type="entry name" value="HCA OPERON TRANSCRIPTIONAL ACTIVATOR HCAR"/>
    <property type="match status" value="1"/>
</dbReference>
<dbReference type="Gene3D" id="1.10.10.10">
    <property type="entry name" value="Winged helix-like DNA-binding domain superfamily/Winged helix DNA-binding domain"/>
    <property type="match status" value="1"/>
</dbReference>
<comment type="caution">
    <text evidence="6">The sequence shown here is derived from an EMBL/GenBank/DDBJ whole genome shotgun (WGS) entry which is preliminary data.</text>
</comment>
<evidence type="ECO:0000256" key="4">
    <source>
        <dbReference type="ARBA" id="ARBA00023163"/>
    </source>
</evidence>
<name>A0ABV5JAF6_9RHOB</name>
<feature type="domain" description="HTH lysR-type" evidence="5">
    <location>
        <begin position="4"/>
        <end position="62"/>
    </location>
</feature>
<dbReference type="CDD" id="cd08412">
    <property type="entry name" value="PBP2_PAO1_like"/>
    <property type="match status" value="1"/>
</dbReference>
<accession>A0ABV5JAF6</accession>
<dbReference type="InterPro" id="IPR000847">
    <property type="entry name" value="LysR_HTH_N"/>
</dbReference>
<evidence type="ECO:0000259" key="5">
    <source>
        <dbReference type="PROSITE" id="PS50931"/>
    </source>
</evidence>
<dbReference type="Pfam" id="PF00126">
    <property type="entry name" value="HTH_1"/>
    <property type="match status" value="1"/>
</dbReference>
<sequence length="300" mass="33012">MIQYSLRQLEYLVACIDTGSVAGAAQKLNVSQPSISVSITKLEATLGVQLLIRHHAQGVSPTAAAERLVQSGRNLLSHAYELQRQAHLEGEAISGELCVGSFITIAPSYLPRVIKNLKGVHPEIQIQLREGTQDQLVSKLRDGLLEMAFLYDEDLPEDLRKVELATVSPYVLLPRHHPLVKRKSVSLSELAPEPFILLDVQPSRRYFTGLFEAEDLTPNIAYSSSSLETVRGLVGCGLGYSLLVTRPKGDLTYDGAALVVRPIKEMSRKSRIVLASLNALRPTQIMKSFEEFSVAHFKAG</sequence>
<dbReference type="PANTHER" id="PTHR30346">
    <property type="entry name" value="TRANSCRIPTIONAL DUAL REGULATOR HCAR-RELATED"/>
    <property type="match status" value="1"/>
</dbReference>
<gene>
    <name evidence="6" type="ORF">ACFFUT_01390</name>
</gene>